<dbReference type="AlphaFoldDB" id="A0A232EVV0"/>
<feature type="region of interest" description="Disordered" evidence="1">
    <location>
        <begin position="1"/>
        <end position="24"/>
    </location>
</feature>
<sequence>MGKQQRIGNNGGGDGLERQKNRGGRLLCSTTGGIVHKSKQRVMRDIRLPACQGQWNLSQPPTPTFVQESKDLDVGLCMQGQLGYIDSIHLCSSEGGALPKLHAENNVKRIRYKVQINSGFHQRVVLSNLITRCKNRFYDYGVKHKSMLPAV</sequence>
<proteinExistence type="predicted"/>
<organism evidence="2 3">
    <name type="scientific">Trichomalopsis sarcophagae</name>
    <dbReference type="NCBI Taxonomy" id="543379"/>
    <lineage>
        <taxon>Eukaryota</taxon>
        <taxon>Metazoa</taxon>
        <taxon>Ecdysozoa</taxon>
        <taxon>Arthropoda</taxon>
        <taxon>Hexapoda</taxon>
        <taxon>Insecta</taxon>
        <taxon>Pterygota</taxon>
        <taxon>Neoptera</taxon>
        <taxon>Endopterygota</taxon>
        <taxon>Hymenoptera</taxon>
        <taxon>Apocrita</taxon>
        <taxon>Proctotrupomorpha</taxon>
        <taxon>Chalcidoidea</taxon>
        <taxon>Pteromalidae</taxon>
        <taxon>Pteromalinae</taxon>
        <taxon>Trichomalopsis</taxon>
    </lineage>
</organism>
<protein>
    <submittedName>
        <fullName evidence="2">Uncharacterized protein</fullName>
    </submittedName>
</protein>
<evidence type="ECO:0000313" key="3">
    <source>
        <dbReference type="Proteomes" id="UP000215335"/>
    </source>
</evidence>
<comment type="caution">
    <text evidence="2">The sequence shown here is derived from an EMBL/GenBank/DDBJ whole genome shotgun (WGS) entry which is preliminary data.</text>
</comment>
<evidence type="ECO:0000313" key="2">
    <source>
        <dbReference type="EMBL" id="OXU22431.1"/>
    </source>
</evidence>
<dbReference type="Proteomes" id="UP000215335">
    <property type="component" value="Unassembled WGS sequence"/>
</dbReference>
<keyword evidence="3" id="KW-1185">Reference proteome</keyword>
<evidence type="ECO:0000256" key="1">
    <source>
        <dbReference type="SAM" id="MobiDB-lite"/>
    </source>
</evidence>
<accession>A0A232EVV0</accession>
<gene>
    <name evidence="2" type="ORF">TSAR_005833</name>
</gene>
<name>A0A232EVV0_9HYME</name>
<reference evidence="2 3" key="1">
    <citation type="journal article" date="2017" name="Curr. Biol.">
        <title>The Evolution of Venom by Co-option of Single-Copy Genes.</title>
        <authorList>
            <person name="Martinson E.O."/>
            <person name="Mrinalini"/>
            <person name="Kelkar Y.D."/>
            <person name="Chang C.H."/>
            <person name="Werren J.H."/>
        </authorList>
    </citation>
    <scope>NUCLEOTIDE SEQUENCE [LARGE SCALE GENOMIC DNA]</scope>
    <source>
        <strain evidence="2 3">Alberta</strain>
        <tissue evidence="2">Whole body</tissue>
    </source>
</reference>
<dbReference type="EMBL" id="NNAY01001965">
    <property type="protein sequence ID" value="OXU22431.1"/>
    <property type="molecule type" value="Genomic_DNA"/>
</dbReference>